<dbReference type="Pfam" id="PF00561">
    <property type="entry name" value="Abhydrolase_1"/>
    <property type="match status" value="1"/>
</dbReference>
<evidence type="ECO:0000259" key="2">
    <source>
        <dbReference type="Pfam" id="PF00561"/>
    </source>
</evidence>
<feature type="domain" description="AB hydrolase-1" evidence="2">
    <location>
        <begin position="21"/>
        <end position="258"/>
    </location>
</feature>
<dbReference type="HOGENOM" id="CLU_020336_50_1_9"/>
<name>A0A0D1AIN4_CLOBO</name>
<dbReference type="RefSeq" id="WP_003489324.1">
    <property type="nucleotide sequence ID" value="NZ_JXSU01000007.1"/>
</dbReference>
<keyword evidence="1" id="KW-0378">Hydrolase</keyword>
<comment type="caution">
    <text evidence="3">The sequence shown here is derived from an EMBL/GenBank/DDBJ whole genome shotgun (WGS) entry which is preliminary data.</text>
</comment>
<dbReference type="Gene3D" id="3.40.50.1820">
    <property type="entry name" value="alpha/beta hydrolase"/>
    <property type="match status" value="1"/>
</dbReference>
<accession>A0A0D1AIN4</accession>
<keyword evidence="3" id="KW-0560">Oxidoreductase</keyword>
<dbReference type="InterPro" id="IPR029058">
    <property type="entry name" value="AB_hydrolase_fold"/>
</dbReference>
<dbReference type="InterPro" id="IPR050266">
    <property type="entry name" value="AB_hydrolase_sf"/>
</dbReference>
<organism evidence="3 4">
    <name type="scientific">Clostridium botulinum B2 450</name>
    <dbReference type="NCBI Taxonomy" id="1379739"/>
    <lineage>
        <taxon>Bacteria</taxon>
        <taxon>Bacillati</taxon>
        <taxon>Bacillota</taxon>
        <taxon>Clostridia</taxon>
        <taxon>Eubacteriales</taxon>
        <taxon>Clostridiaceae</taxon>
        <taxon>Clostridium</taxon>
    </lineage>
</organism>
<dbReference type="AlphaFoldDB" id="A0A0D1AIN4"/>
<dbReference type="EMBL" id="JXSU01000007">
    <property type="protein sequence ID" value="KIS22984.1"/>
    <property type="molecule type" value="Genomic_DNA"/>
</dbReference>
<gene>
    <name evidence="3" type="ORF">N495_05100</name>
</gene>
<protein>
    <submittedName>
        <fullName evidence="3">Chloroperoxidase</fullName>
    </submittedName>
</protein>
<dbReference type="OrthoDB" id="9773293at2"/>
<evidence type="ECO:0000256" key="1">
    <source>
        <dbReference type="ARBA" id="ARBA00022801"/>
    </source>
</evidence>
<keyword evidence="3" id="KW-0575">Peroxidase</keyword>
<dbReference type="InterPro" id="IPR000073">
    <property type="entry name" value="AB_hydrolase_1"/>
</dbReference>
<dbReference type="PATRIC" id="fig|1379739.3.peg.1341"/>
<dbReference type="PANTHER" id="PTHR43798:SF31">
    <property type="entry name" value="AB HYDROLASE SUPERFAMILY PROTEIN YCLE"/>
    <property type="match status" value="1"/>
</dbReference>
<dbReference type="SUPFAM" id="SSF53474">
    <property type="entry name" value="alpha/beta-Hydrolases"/>
    <property type="match status" value="1"/>
</dbReference>
<dbReference type="Proteomes" id="UP000032250">
    <property type="component" value="Unassembled WGS sequence"/>
</dbReference>
<sequence>MSYFLANDNVKIFYEVKGEGKPIIFIHGWTCNHSFFKKQVETLSKNYKVVTYDLRGHGVSERPENGLTMNRMAKDVRNLIEHLNLSDVTLAGWSMGTTIILEYVRQFACDKLSNICFIDMTPKVVVEGDWHMGLFGEFSHKDNLNHIANVAGDWPKVIESFVPSLFATSGCRIKEDMDWVFEEVRKNTPHVVVDCWVSMSNEDYREELSKITIPTLITRGEESAFCTKETCDYMEKEIKNAKWIDYSKCGHILFMEEAEKFNKDIVEFIEK</sequence>
<dbReference type="GO" id="GO:0004601">
    <property type="term" value="F:peroxidase activity"/>
    <property type="evidence" value="ECO:0007669"/>
    <property type="project" value="UniProtKB-KW"/>
</dbReference>
<dbReference type="GO" id="GO:0016020">
    <property type="term" value="C:membrane"/>
    <property type="evidence" value="ECO:0007669"/>
    <property type="project" value="TreeGrafter"/>
</dbReference>
<evidence type="ECO:0000313" key="3">
    <source>
        <dbReference type="EMBL" id="KIS22984.1"/>
    </source>
</evidence>
<proteinExistence type="predicted"/>
<dbReference type="GO" id="GO:0016787">
    <property type="term" value="F:hydrolase activity"/>
    <property type="evidence" value="ECO:0007669"/>
    <property type="project" value="UniProtKB-KW"/>
</dbReference>
<evidence type="ECO:0000313" key="4">
    <source>
        <dbReference type="Proteomes" id="UP000032250"/>
    </source>
</evidence>
<reference evidence="3 4" key="1">
    <citation type="submission" date="2014-06" db="EMBL/GenBank/DDBJ databases">
        <title>Genome characterization of distinct group I Clostridium botulinum lineages.</title>
        <authorList>
            <person name="Giordani F."/>
            <person name="Anselmo A."/>
            <person name="Fillo S."/>
            <person name="Palozzi A.M."/>
            <person name="Fortunato A."/>
            <person name="Gentile B."/>
            <person name="Ciammaruconi A."/>
            <person name="Anniballi F."/>
            <person name="De Medici D."/>
            <person name="Lista F."/>
        </authorList>
    </citation>
    <scope>NUCLEOTIDE SEQUENCE [LARGE SCALE GENOMIC DNA]</scope>
    <source>
        <strain evidence="3 4">B2 450</strain>
    </source>
</reference>
<dbReference type="PANTHER" id="PTHR43798">
    <property type="entry name" value="MONOACYLGLYCEROL LIPASE"/>
    <property type="match status" value="1"/>
</dbReference>